<dbReference type="EMBL" id="JH370338">
    <property type="protein sequence ID" value="ELA40723.1"/>
    <property type="molecule type" value="Genomic_DNA"/>
</dbReference>
<dbReference type="VEuPathDB" id="MicrosporidiaDB:VICG_02241"/>
<organism evidence="1 2">
    <name type="scientific">Vittaforma corneae (strain ATCC 50505)</name>
    <name type="common">Microsporidian parasite</name>
    <name type="synonym">Nosema corneum</name>
    <dbReference type="NCBI Taxonomy" id="993615"/>
    <lineage>
        <taxon>Eukaryota</taxon>
        <taxon>Fungi</taxon>
        <taxon>Fungi incertae sedis</taxon>
        <taxon>Microsporidia</taxon>
        <taxon>Nosematidae</taxon>
        <taxon>Vittaforma</taxon>
    </lineage>
</organism>
<dbReference type="InParanoid" id="L2GIL1"/>
<protein>
    <submittedName>
        <fullName evidence="1">Uncharacterized protein</fullName>
    </submittedName>
</protein>
<dbReference type="GeneID" id="19882950"/>
<gene>
    <name evidence="1" type="ORF">VICG_02241</name>
</gene>
<proteinExistence type="predicted"/>
<dbReference type="RefSeq" id="XP_007605685.1">
    <property type="nucleotide sequence ID" value="XM_007605623.1"/>
</dbReference>
<sequence length="115" mass="13448">MKKVESRNKEIIEVIKEWSRIHCLKDFAALEHQMSQHMGFCAEFSPTILKILFICYNFDQDETLANKLLTDLIPDSTLDELVVIFNKITAFSDAFIEYCKQYSKVKKLKPIVSRI</sequence>
<reference evidence="2" key="1">
    <citation type="submission" date="2011-05" db="EMBL/GenBank/DDBJ databases">
        <title>The genome sequence of Vittaforma corneae strain ATCC 50505.</title>
        <authorList>
            <consortium name="The Broad Institute Genome Sequencing Platform"/>
            <person name="Cuomo C."/>
            <person name="Didier E."/>
            <person name="Bowers L."/>
            <person name="Young S.K."/>
            <person name="Zeng Q."/>
            <person name="Gargeya S."/>
            <person name="Fitzgerald M."/>
            <person name="Haas B."/>
            <person name="Abouelleil A."/>
            <person name="Alvarado L."/>
            <person name="Arachchi H.M."/>
            <person name="Berlin A."/>
            <person name="Chapman S.B."/>
            <person name="Gearin G."/>
            <person name="Goldberg J."/>
            <person name="Griggs A."/>
            <person name="Gujja S."/>
            <person name="Hansen M."/>
            <person name="Heiman D."/>
            <person name="Howarth C."/>
            <person name="Larimer J."/>
            <person name="Lui A."/>
            <person name="MacDonald P.J.P."/>
            <person name="McCowen C."/>
            <person name="Montmayeur A."/>
            <person name="Murphy C."/>
            <person name="Neiman D."/>
            <person name="Pearson M."/>
            <person name="Priest M."/>
            <person name="Roberts A."/>
            <person name="Saif S."/>
            <person name="Shea T."/>
            <person name="Sisk P."/>
            <person name="Stolte C."/>
            <person name="Sykes S."/>
            <person name="Wortman J."/>
            <person name="Nusbaum C."/>
            <person name="Birren B."/>
        </authorList>
    </citation>
    <scope>NUCLEOTIDE SEQUENCE [LARGE SCALE GENOMIC DNA]</scope>
    <source>
        <strain evidence="2">ATCC 50505</strain>
    </source>
</reference>
<evidence type="ECO:0000313" key="1">
    <source>
        <dbReference type="EMBL" id="ELA40723.1"/>
    </source>
</evidence>
<feature type="non-terminal residue" evidence="1">
    <location>
        <position position="115"/>
    </location>
</feature>
<dbReference type="Proteomes" id="UP000011082">
    <property type="component" value="Unassembled WGS sequence"/>
</dbReference>
<dbReference type="AlphaFoldDB" id="L2GIL1"/>
<evidence type="ECO:0000313" key="2">
    <source>
        <dbReference type="Proteomes" id="UP000011082"/>
    </source>
</evidence>
<accession>L2GIL1</accession>
<dbReference type="HOGENOM" id="CLU_2114851_0_0_1"/>
<name>L2GIL1_VITCO</name>
<keyword evidence="2" id="KW-1185">Reference proteome</keyword>